<comment type="caution">
    <text evidence="3">The sequence shown here is derived from an EMBL/GenBank/DDBJ whole genome shotgun (WGS) entry which is preliminary data.</text>
</comment>
<dbReference type="Gene3D" id="3.40.50.150">
    <property type="entry name" value="Vaccinia Virus protein VP39"/>
    <property type="match status" value="1"/>
</dbReference>
<dbReference type="SUPFAM" id="SSF53335">
    <property type="entry name" value="S-adenosyl-L-methionine-dependent methyltransferases"/>
    <property type="match status" value="1"/>
</dbReference>
<dbReference type="PANTHER" id="PTHR13393">
    <property type="entry name" value="SAM-DEPENDENT METHYLTRANSFERASE"/>
    <property type="match status" value="1"/>
</dbReference>
<dbReference type="GO" id="GO:0008168">
    <property type="term" value="F:methyltransferase activity"/>
    <property type="evidence" value="ECO:0007669"/>
    <property type="project" value="UniProtKB-KW"/>
</dbReference>
<gene>
    <name evidence="3" type="ORF">DFH07DRAFT_750662</name>
</gene>
<sequence>MHTRNPYRIAPDFRELAKAYPSLEPCIIFSGGGVTIDFKDEISQRRLTEALLHRDFGISLNVPENRICPPVPNRLNYVLWIQDLLRTTEFVGREPVRGIDIGTGASAIYPLLSCKLKSDWSFVATDVDEFSLQSARSNVEKNGLVERIQVFPTTPEAPIFAPLHGKEDARVDFTMCNPPFYSSHEDVLASAAAKEFEPSAVCTGADVEMITPGGESAFVRRMVDESVGLRERCRWYTSMLGKMSSVTDVVEALRAHAIDNYGITEFVQGSTRRWAVVWSFSDFRLSDAIARLANPQLQNLMPPRNTLRQPFQLPEVDVESLMEILSGVLAPVDGVRVVNPETSNTESPPFIVYATKNTWSRGARRKNKHSPEVPAVMEPSAANLVCSLRWISPEAGGAEMFLECQWMQGQDRPLFESFSSHVSRKVTAALKAAG</sequence>
<accession>A0AAD7N1S7</accession>
<name>A0AAD7N1S7_9AGAR</name>
<evidence type="ECO:0000313" key="4">
    <source>
        <dbReference type="Proteomes" id="UP001215280"/>
    </source>
</evidence>
<dbReference type="CDD" id="cd02440">
    <property type="entry name" value="AdoMet_MTases"/>
    <property type="match status" value="1"/>
</dbReference>
<keyword evidence="4" id="KW-1185">Reference proteome</keyword>
<evidence type="ECO:0000313" key="3">
    <source>
        <dbReference type="EMBL" id="KAJ7741984.1"/>
    </source>
</evidence>
<dbReference type="InterPro" id="IPR010286">
    <property type="entry name" value="METTL16/RlmF"/>
</dbReference>
<dbReference type="GO" id="GO:0005634">
    <property type="term" value="C:nucleus"/>
    <property type="evidence" value="ECO:0007669"/>
    <property type="project" value="TreeGrafter"/>
</dbReference>
<protein>
    <submittedName>
        <fullName evidence="3">S-adenosyl-L-methionine dependent methyltransferase</fullName>
    </submittedName>
</protein>
<dbReference type="EMBL" id="JARJLG010000120">
    <property type="protein sequence ID" value="KAJ7741984.1"/>
    <property type="molecule type" value="Genomic_DNA"/>
</dbReference>
<dbReference type="Proteomes" id="UP001215280">
    <property type="component" value="Unassembled WGS sequence"/>
</dbReference>
<reference evidence="3" key="1">
    <citation type="submission" date="2023-03" db="EMBL/GenBank/DDBJ databases">
        <title>Massive genome expansion in bonnet fungi (Mycena s.s.) driven by repeated elements and novel gene families across ecological guilds.</title>
        <authorList>
            <consortium name="Lawrence Berkeley National Laboratory"/>
            <person name="Harder C.B."/>
            <person name="Miyauchi S."/>
            <person name="Viragh M."/>
            <person name="Kuo A."/>
            <person name="Thoen E."/>
            <person name="Andreopoulos B."/>
            <person name="Lu D."/>
            <person name="Skrede I."/>
            <person name="Drula E."/>
            <person name="Henrissat B."/>
            <person name="Morin E."/>
            <person name="Kohler A."/>
            <person name="Barry K."/>
            <person name="LaButti K."/>
            <person name="Morin E."/>
            <person name="Salamov A."/>
            <person name="Lipzen A."/>
            <person name="Mereny Z."/>
            <person name="Hegedus B."/>
            <person name="Baldrian P."/>
            <person name="Stursova M."/>
            <person name="Weitz H."/>
            <person name="Taylor A."/>
            <person name="Grigoriev I.V."/>
            <person name="Nagy L.G."/>
            <person name="Martin F."/>
            <person name="Kauserud H."/>
        </authorList>
    </citation>
    <scope>NUCLEOTIDE SEQUENCE</scope>
    <source>
        <strain evidence="3">CBHHK188m</strain>
    </source>
</reference>
<proteinExistence type="predicted"/>
<dbReference type="PANTHER" id="PTHR13393:SF0">
    <property type="entry name" value="RNA N6-ADENOSINE-METHYLTRANSFERASE METTL16"/>
    <property type="match status" value="1"/>
</dbReference>
<evidence type="ECO:0000256" key="2">
    <source>
        <dbReference type="ARBA" id="ARBA00022679"/>
    </source>
</evidence>
<organism evidence="3 4">
    <name type="scientific">Mycena maculata</name>
    <dbReference type="NCBI Taxonomy" id="230809"/>
    <lineage>
        <taxon>Eukaryota</taxon>
        <taxon>Fungi</taxon>
        <taxon>Dikarya</taxon>
        <taxon>Basidiomycota</taxon>
        <taxon>Agaricomycotina</taxon>
        <taxon>Agaricomycetes</taxon>
        <taxon>Agaricomycetidae</taxon>
        <taxon>Agaricales</taxon>
        <taxon>Marasmiineae</taxon>
        <taxon>Mycenaceae</taxon>
        <taxon>Mycena</taxon>
    </lineage>
</organism>
<evidence type="ECO:0000256" key="1">
    <source>
        <dbReference type="ARBA" id="ARBA00022603"/>
    </source>
</evidence>
<dbReference type="GO" id="GO:0070475">
    <property type="term" value="P:rRNA base methylation"/>
    <property type="evidence" value="ECO:0007669"/>
    <property type="project" value="TreeGrafter"/>
</dbReference>
<dbReference type="AlphaFoldDB" id="A0AAD7N1S7"/>
<dbReference type="InterPro" id="IPR029063">
    <property type="entry name" value="SAM-dependent_MTases_sf"/>
</dbReference>
<dbReference type="Pfam" id="PF05971">
    <property type="entry name" value="Methyltransf_10"/>
    <property type="match status" value="1"/>
</dbReference>
<keyword evidence="1 3" id="KW-0489">Methyltransferase</keyword>
<keyword evidence="2" id="KW-0808">Transferase</keyword>